<dbReference type="InterPro" id="IPR036812">
    <property type="entry name" value="NAD(P)_OxRdtase_dom_sf"/>
</dbReference>
<dbReference type="PANTHER" id="PTHR43364:SF7">
    <property type="entry name" value="NADP-DEPENDENT OXIDOREDUCTASE DOMAIN-CONTAINING PROTEIN-RELATED"/>
    <property type="match status" value="1"/>
</dbReference>
<dbReference type="InterPro" id="IPR050523">
    <property type="entry name" value="AKR_Detox_Biosynth"/>
</dbReference>
<dbReference type="AlphaFoldDB" id="A0A8E2EUD8"/>
<protein>
    <submittedName>
        <fullName evidence="5">Norsolorinic acid reductase</fullName>
    </submittedName>
</protein>
<dbReference type="OrthoDB" id="48988at2759"/>
<evidence type="ECO:0000256" key="3">
    <source>
        <dbReference type="ARBA" id="ARBA00038157"/>
    </source>
</evidence>
<evidence type="ECO:0000313" key="6">
    <source>
        <dbReference type="Proteomes" id="UP000250140"/>
    </source>
</evidence>
<gene>
    <name evidence="5" type="ORF">AOQ84DRAFT_324300</name>
</gene>
<sequence>MFLDHSAKPKSPLAYHRILSPSASIKVSPICLGAMNFGEKWKGLMGECTKETAFAIMDHFHACGGNFIDTANIYMSGESEQWIGEWMALRNLRDQMVIATKYSNSNRMLLTEPDGAILSNFGGNNKKSLRLSLDESLRNLQTDYIDVFYVHVWEGLTSIPELMRALDDIVRAGKALYLGVSNWPAWTVVKANEYARQHGLTQFVVYEGRWNPAEREIERDILPMCRAEGMGITVWSALGGGKFKSKAQKEVAGGRAFTDDLGGASEENFEKFAEVMGEVGKKRGTDAIGVALRYVMLKAPYVFPIIGGRKVEHLERNIEALDVDLSEGDIQEVESAVPFDFGYPHSLLSGNRYKQISSADPAFSVRTCGFFHGVEDAKPIGSHS</sequence>
<dbReference type="PANTHER" id="PTHR43364">
    <property type="entry name" value="NADH-SPECIFIC METHYLGLYOXAL REDUCTASE-RELATED"/>
    <property type="match status" value="1"/>
</dbReference>
<reference evidence="5 6" key="1">
    <citation type="journal article" date="2016" name="Nat. Commun.">
        <title>Ectomycorrhizal ecology is imprinted in the genome of the dominant symbiotic fungus Cenococcum geophilum.</title>
        <authorList>
            <consortium name="DOE Joint Genome Institute"/>
            <person name="Peter M."/>
            <person name="Kohler A."/>
            <person name="Ohm R.A."/>
            <person name="Kuo A."/>
            <person name="Krutzmann J."/>
            <person name="Morin E."/>
            <person name="Arend M."/>
            <person name="Barry K.W."/>
            <person name="Binder M."/>
            <person name="Choi C."/>
            <person name="Clum A."/>
            <person name="Copeland A."/>
            <person name="Grisel N."/>
            <person name="Haridas S."/>
            <person name="Kipfer T."/>
            <person name="LaButti K."/>
            <person name="Lindquist E."/>
            <person name="Lipzen A."/>
            <person name="Maire R."/>
            <person name="Meier B."/>
            <person name="Mihaltcheva S."/>
            <person name="Molinier V."/>
            <person name="Murat C."/>
            <person name="Poggeler S."/>
            <person name="Quandt C.A."/>
            <person name="Sperisen C."/>
            <person name="Tritt A."/>
            <person name="Tisserant E."/>
            <person name="Crous P.W."/>
            <person name="Henrissat B."/>
            <person name="Nehls U."/>
            <person name="Egli S."/>
            <person name="Spatafora J.W."/>
            <person name="Grigoriev I.V."/>
            <person name="Martin F.M."/>
        </authorList>
    </citation>
    <scope>NUCLEOTIDE SEQUENCE [LARGE SCALE GENOMIC DNA]</scope>
    <source>
        <strain evidence="5 6">CBS 207.34</strain>
    </source>
</reference>
<dbReference type="InterPro" id="IPR023210">
    <property type="entry name" value="NADP_OxRdtase_dom"/>
</dbReference>
<feature type="domain" description="NADP-dependent oxidoreductase" evidence="4">
    <location>
        <begin position="29"/>
        <end position="336"/>
    </location>
</feature>
<organism evidence="5 6">
    <name type="scientific">Glonium stellatum</name>
    <dbReference type="NCBI Taxonomy" id="574774"/>
    <lineage>
        <taxon>Eukaryota</taxon>
        <taxon>Fungi</taxon>
        <taxon>Dikarya</taxon>
        <taxon>Ascomycota</taxon>
        <taxon>Pezizomycotina</taxon>
        <taxon>Dothideomycetes</taxon>
        <taxon>Pleosporomycetidae</taxon>
        <taxon>Gloniales</taxon>
        <taxon>Gloniaceae</taxon>
        <taxon>Glonium</taxon>
    </lineage>
</organism>
<keyword evidence="1" id="KW-0521">NADP</keyword>
<comment type="similarity">
    <text evidence="3">Belongs to the aldo/keto reductase family. Aldo/keto reductase 2 subfamily.</text>
</comment>
<evidence type="ECO:0000256" key="1">
    <source>
        <dbReference type="ARBA" id="ARBA00022857"/>
    </source>
</evidence>
<dbReference type="Gene3D" id="3.20.20.100">
    <property type="entry name" value="NADP-dependent oxidoreductase domain"/>
    <property type="match status" value="1"/>
</dbReference>
<dbReference type="Pfam" id="PF00248">
    <property type="entry name" value="Aldo_ket_red"/>
    <property type="match status" value="1"/>
</dbReference>
<dbReference type="GO" id="GO:0016491">
    <property type="term" value="F:oxidoreductase activity"/>
    <property type="evidence" value="ECO:0007669"/>
    <property type="project" value="UniProtKB-KW"/>
</dbReference>
<proteinExistence type="inferred from homology"/>
<dbReference type="EMBL" id="KV750483">
    <property type="protein sequence ID" value="OCL04528.1"/>
    <property type="molecule type" value="Genomic_DNA"/>
</dbReference>
<name>A0A8E2EUD8_9PEZI</name>
<dbReference type="SUPFAM" id="SSF51430">
    <property type="entry name" value="NAD(P)-linked oxidoreductase"/>
    <property type="match status" value="1"/>
</dbReference>
<keyword evidence="6" id="KW-1185">Reference proteome</keyword>
<keyword evidence="2" id="KW-0560">Oxidoreductase</keyword>
<evidence type="ECO:0000259" key="4">
    <source>
        <dbReference type="Pfam" id="PF00248"/>
    </source>
</evidence>
<evidence type="ECO:0000256" key="2">
    <source>
        <dbReference type="ARBA" id="ARBA00023002"/>
    </source>
</evidence>
<accession>A0A8E2EUD8</accession>
<evidence type="ECO:0000313" key="5">
    <source>
        <dbReference type="EMBL" id="OCL04528.1"/>
    </source>
</evidence>
<dbReference type="Proteomes" id="UP000250140">
    <property type="component" value="Unassembled WGS sequence"/>
</dbReference>